<dbReference type="Gene3D" id="3.20.20.80">
    <property type="entry name" value="Glycosidases"/>
    <property type="match status" value="1"/>
</dbReference>
<keyword evidence="3" id="KW-1185">Reference proteome</keyword>
<proteinExistence type="predicted"/>
<keyword evidence="1" id="KW-0812">Transmembrane</keyword>
<accession>A0ABW6SXQ0</accession>
<reference evidence="2 3" key="1">
    <citation type="submission" date="2024-10" db="EMBL/GenBank/DDBJ databases">
        <title>The Natural Products Discovery Center: Release of the First 8490 Sequenced Strains for Exploring Actinobacteria Biosynthetic Diversity.</title>
        <authorList>
            <person name="Kalkreuter E."/>
            <person name="Kautsar S.A."/>
            <person name="Yang D."/>
            <person name="Bader C.D."/>
            <person name="Teijaro C.N."/>
            <person name="Fluegel L."/>
            <person name="Davis C.M."/>
            <person name="Simpson J.R."/>
            <person name="Lauterbach L."/>
            <person name="Steele A.D."/>
            <person name="Gui C."/>
            <person name="Meng S."/>
            <person name="Li G."/>
            <person name="Viehrig K."/>
            <person name="Ye F."/>
            <person name="Su P."/>
            <person name="Kiefer A.F."/>
            <person name="Nichols A."/>
            <person name="Cepeda A.J."/>
            <person name="Yan W."/>
            <person name="Fan B."/>
            <person name="Jiang Y."/>
            <person name="Adhikari A."/>
            <person name="Zheng C.-J."/>
            <person name="Schuster L."/>
            <person name="Cowan T.M."/>
            <person name="Smanski M.J."/>
            <person name="Chevrette M.G."/>
            <person name="De Carvalho L.P.S."/>
            <person name="Shen B."/>
        </authorList>
    </citation>
    <scope>NUCLEOTIDE SEQUENCE [LARGE SCALE GENOMIC DNA]</scope>
    <source>
        <strain evidence="2 3">NPDC002173</strain>
    </source>
</reference>
<name>A0ABW6SXQ0_9ACTN</name>
<dbReference type="InterPro" id="IPR052750">
    <property type="entry name" value="GH18_Chitinase"/>
</dbReference>
<evidence type="ECO:0008006" key="4">
    <source>
        <dbReference type="Google" id="ProtNLM"/>
    </source>
</evidence>
<dbReference type="PANTHER" id="PTHR42976">
    <property type="entry name" value="BIFUNCTIONAL CHITINASE/LYSOZYME-RELATED"/>
    <property type="match status" value="1"/>
</dbReference>
<evidence type="ECO:0000313" key="3">
    <source>
        <dbReference type="Proteomes" id="UP001602013"/>
    </source>
</evidence>
<gene>
    <name evidence="2" type="ORF">ACFYXI_26045</name>
</gene>
<protein>
    <recommendedName>
        <fullName evidence="4">Chitinase</fullName>
    </recommendedName>
</protein>
<dbReference type="Proteomes" id="UP001602013">
    <property type="component" value="Unassembled WGS sequence"/>
</dbReference>
<sequence length="371" mass="37629">MDSTRGEREPGTPPRPLVALAAVALAAGTGYVMWLLPAKALPDMPASVPVSAATPAPGVAAAAPSPAATAPVPAVSAGAATWPPSRPVTPIRVGARTGGPAGYVVFVDAVREPGFDLAEAARRTGAGWYALGHLTSGPDGCTPRWGGVTEQGRNPVANRLGPLRAQGGDAGIAFGGPSGQELAQTCPEPDRLLAAYRRVIGAFDPAVIDFEVRDSADAATTARRAAALGLLQQEAATTGRPLAVTFTLPAAESGLSADDAAMLRAVRAAGVEIRAVNLLVPLRTGASGNLHRLAMAARAVQAQFGDVLGLTGRAAWQRIALAPVLTSPADLGGGRARRLAGFRARNDLAWVSVRGARPSDEVSRILGAAGS</sequence>
<organism evidence="2 3">
    <name type="scientific">Microtetraspora malaysiensis</name>
    <dbReference type="NCBI Taxonomy" id="161358"/>
    <lineage>
        <taxon>Bacteria</taxon>
        <taxon>Bacillati</taxon>
        <taxon>Actinomycetota</taxon>
        <taxon>Actinomycetes</taxon>
        <taxon>Streptosporangiales</taxon>
        <taxon>Streptosporangiaceae</taxon>
        <taxon>Microtetraspora</taxon>
    </lineage>
</organism>
<dbReference type="PANTHER" id="PTHR42976:SF1">
    <property type="entry name" value="GH18 DOMAIN-CONTAINING PROTEIN-RELATED"/>
    <property type="match status" value="1"/>
</dbReference>
<feature type="transmembrane region" description="Helical" evidence="1">
    <location>
        <begin position="17"/>
        <end position="36"/>
    </location>
</feature>
<keyword evidence="1" id="KW-0472">Membrane</keyword>
<dbReference type="RefSeq" id="WP_387414898.1">
    <property type="nucleotide sequence ID" value="NZ_JBIASD010000018.1"/>
</dbReference>
<comment type="caution">
    <text evidence="2">The sequence shown here is derived from an EMBL/GenBank/DDBJ whole genome shotgun (WGS) entry which is preliminary data.</text>
</comment>
<dbReference type="EMBL" id="JBIASD010000018">
    <property type="protein sequence ID" value="MFF3669053.1"/>
    <property type="molecule type" value="Genomic_DNA"/>
</dbReference>
<keyword evidence="1" id="KW-1133">Transmembrane helix</keyword>
<evidence type="ECO:0000313" key="2">
    <source>
        <dbReference type="EMBL" id="MFF3669053.1"/>
    </source>
</evidence>
<evidence type="ECO:0000256" key="1">
    <source>
        <dbReference type="SAM" id="Phobius"/>
    </source>
</evidence>